<dbReference type="EMBL" id="LN899819">
    <property type="protein sequence ID" value="CUV13091.1"/>
    <property type="molecule type" value="Genomic_DNA"/>
</dbReference>
<dbReference type="AlphaFoldDB" id="A0A0S4TU00"/>
<proteinExistence type="predicted"/>
<organism evidence="1">
    <name type="scientific">Ralstonia solanacearum</name>
    <name type="common">Pseudomonas solanacearum</name>
    <dbReference type="NCBI Taxonomy" id="305"/>
    <lineage>
        <taxon>Bacteria</taxon>
        <taxon>Pseudomonadati</taxon>
        <taxon>Pseudomonadota</taxon>
        <taxon>Betaproteobacteria</taxon>
        <taxon>Burkholderiales</taxon>
        <taxon>Burkholderiaceae</taxon>
        <taxon>Ralstonia</taxon>
        <taxon>Ralstonia solanacearum species complex</taxon>
    </lineage>
</organism>
<gene>
    <name evidence="1" type="ORF">RUN39_v1_510010</name>
</gene>
<reference evidence="1" key="1">
    <citation type="submission" date="2015-10" db="EMBL/GenBank/DDBJ databases">
        <authorList>
            <person name="Gilbert D.G."/>
        </authorList>
    </citation>
    <scope>NUCLEOTIDE SEQUENCE</scope>
    <source>
        <strain evidence="1">Phyl III-seqv23</strain>
    </source>
</reference>
<accession>A0A0S4TU00</accession>
<name>A0A0S4TU00_RALSL</name>
<protein>
    <submittedName>
        <fullName evidence="1">Uncharacterized protein</fullName>
    </submittedName>
</protein>
<evidence type="ECO:0000313" key="1">
    <source>
        <dbReference type="EMBL" id="CUV13091.1"/>
    </source>
</evidence>
<sequence>MLGLLLPVFRLRTYFGFSKCFNHAILWMKPAKASWRLSRQQAKMVKIRRMSFGTKT</sequence>